<reference evidence="1 2" key="2">
    <citation type="journal article" date="2013" name="PLoS ONE">
        <title>Whole genome mapping and re-organization of the nuclear and mitochondrial genomes of Babesia microti isolates.</title>
        <authorList>
            <person name="Cornillot E."/>
            <person name="Dassouli A."/>
            <person name="Garg A."/>
            <person name="Pachikara N."/>
            <person name="Randazzo S."/>
            <person name="Depoix D."/>
            <person name="Carcy B."/>
            <person name="Delbecq S."/>
            <person name="Frutos R."/>
            <person name="Silva J.C."/>
            <person name="Sutton R."/>
            <person name="Krause P.J."/>
            <person name="Mamoun C.B."/>
        </authorList>
    </citation>
    <scope>NUCLEOTIDE SEQUENCE [LARGE SCALE GENOMIC DNA]</scope>
    <source>
        <strain evidence="1 2">RI</strain>
    </source>
</reference>
<dbReference type="RefSeq" id="XP_021337542.1">
    <property type="nucleotide sequence ID" value="XM_021482957.1"/>
</dbReference>
<sequence>MPSVVPWRFLLNPLNDSLTFYTTFRQAVVTGVWSNLSVSGRERYLKGASFHLQYRINDLDLETCINCFNSIYHNKIPLYLALKSIVNRCFTLLNTVDISQWQFLELPQQIFEDYTHENDDQMLKHLLVGEIIYKLSSLHGIYDVNASVSSAFDHWLNNFGKINDKRHLLLSIFMCTNANSDSVIMTLTKYIAQLTSESFDNIGDKYLLMYIIAKLSHVNSKSRGKFNIYNFTNYIQDVANISADGINDTIKCLALESISLLRELQINMMDHDSQINKLIATQDNNCSIVENSEYLLQMLVNYNIKSSVLWEKFQESYKKKPIPNLALYLLDSYINYRRKHSYFNESLPLEIADRCLVSIKNGMLSKFTSNSKDSIELFLQMAKKYRQMIKGRIVKVEPCGLYVEIPTNDASAFAIGYVDIATFPNTFEERLDSFFVPENHFHVRITSIPPNYDNKIKCASVVNNQVLMKSSNNLISLEPANLDFDTNAVKKRRNQLKQNNQFNTKKSKEVVFSKGEMVSATTIVCHDSYEWALFKLQCLKTGIEAMKLGVLDTKNIRGDPIEKLRLLRKIEQGQPFRIKVTGTVGPLYSLNYSKIMQ</sequence>
<accession>A0A1N6LX54</accession>
<dbReference type="AlphaFoldDB" id="A0A1N6LX54"/>
<dbReference type="EMBL" id="FO082871">
    <property type="protein sequence ID" value="SIO73444.1"/>
    <property type="molecule type" value="Genomic_DNA"/>
</dbReference>
<protein>
    <submittedName>
        <fullName evidence="1">Uncharacterized protein</fullName>
    </submittedName>
</protein>
<evidence type="ECO:0000313" key="2">
    <source>
        <dbReference type="Proteomes" id="UP000002899"/>
    </source>
</evidence>
<dbReference type="KEGG" id="bmic:BMR1_01G03086"/>
<gene>
    <name evidence="1" type="ORF">BMR1_01G03086</name>
</gene>
<reference evidence="1 2" key="3">
    <citation type="journal article" date="2016" name="Sci. Rep.">
        <title>Genome-wide diversity and gene expression profiling of Babesia microti isolates identify polymorphic genes that mediate host-pathogen interactions.</title>
        <authorList>
            <person name="Silva J.C."/>
            <person name="Cornillot E."/>
            <person name="McCracken C."/>
            <person name="Usmani-Brown S."/>
            <person name="Dwivedi A."/>
            <person name="Ifeonu O.O."/>
            <person name="Crabtree J."/>
            <person name="Gotia H.T."/>
            <person name="Virji A.Z."/>
            <person name="Reynes C."/>
            <person name="Colinge J."/>
            <person name="Kumar V."/>
            <person name="Lawres L."/>
            <person name="Pazzi J.E."/>
            <person name="Pablo J.V."/>
            <person name="Hung C."/>
            <person name="Brancato J."/>
            <person name="Kumari P."/>
            <person name="Orvis J."/>
            <person name="Tretina K."/>
            <person name="Chibucos M."/>
            <person name="Ott S."/>
            <person name="Sadzewicz L."/>
            <person name="Sengamalay N."/>
            <person name="Shetty A.C."/>
            <person name="Su Q."/>
            <person name="Tallon L."/>
            <person name="Fraser C.M."/>
            <person name="Frutos R."/>
            <person name="Molina D.M."/>
            <person name="Krause P.J."/>
            <person name="Ben Mamoun C."/>
        </authorList>
    </citation>
    <scope>NUCLEOTIDE SEQUENCE [LARGE SCALE GENOMIC DNA]</scope>
    <source>
        <strain evidence="1 2">RI</strain>
    </source>
</reference>
<proteinExistence type="predicted"/>
<dbReference type="GeneID" id="24423694"/>
<dbReference type="Proteomes" id="UP000002899">
    <property type="component" value="Chromosome I"/>
</dbReference>
<keyword evidence="2" id="KW-1185">Reference proteome</keyword>
<evidence type="ECO:0000313" key="1">
    <source>
        <dbReference type="EMBL" id="SIO73444.1"/>
    </source>
</evidence>
<organism evidence="1 2">
    <name type="scientific">Babesia microti (strain RI)</name>
    <dbReference type="NCBI Taxonomy" id="1133968"/>
    <lineage>
        <taxon>Eukaryota</taxon>
        <taxon>Sar</taxon>
        <taxon>Alveolata</taxon>
        <taxon>Apicomplexa</taxon>
        <taxon>Aconoidasida</taxon>
        <taxon>Piroplasmida</taxon>
        <taxon>Babesiidae</taxon>
        <taxon>Babesia</taxon>
    </lineage>
</organism>
<reference evidence="1 2" key="1">
    <citation type="journal article" date="2012" name="Nucleic Acids Res.">
        <title>Sequencing of the smallest Apicomplexan genome from the human pathogen Babesia microti.</title>
        <authorList>
            <person name="Cornillot E."/>
            <person name="Hadj-Kaddour K."/>
            <person name="Dassouli A."/>
            <person name="Noel B."/>
            <person name="Ranwez V."/>
            <person name="Vacherie B."/>
            <person name="Augagneur Y."/>
            <person name="Bres V."/>
            <person name="Duclos A."/>
            <person name="Randazzo S."/>
            <person name="Carcy B."/>
            <person name="Debierre-Grockiego F."/>
            <person name="Delbecq S."/>
            <person name="Moubri-Menage K."/>
            <person name="Shams-Eldin H."/>
            <person name="Usmani-Brown S."/>
            <person name="Bringaud F."/>
            <person name="Wincker P."/>
            <person name="Vivares C.P."/>
            <person name="Schwarz R.T."/>
            <person name="Schetters T.P."/>
            <person name="Krause P.J."/>
            <person name="Gorenflot A."/>
            <person name="Berry V."/>
            <person name="Barbe V."/>
            <person name="Ben Mamoun C."/>
        </authorList>
    </citation>
    <scope>NUCLEOTIDE SEQUENCE [LARGE SCALE GENOMIC DNA]</scope>
    <source>
        <strain evidence="1 2">RI</strain>
    </source>
</reference>
<name>A0A1N6LX54_BABMR</name>
<dbReference type="VEuPathDB" id="PiroplasmaDB:BMR1_01G03086"/>